<dbReference type="GO" id="GO:0005384">
    <property type="term" value="F:manganese ion transmembrane transporter activity"/>
    <property type="evidence" value="ECO:0007669"/>
    <property type="project" value="InterPro"/>
</dbReference>
<dbReference type="EMBL" id="HE576754">
    <property type="protein sequence ID" value="CCC69259.1"/>
    <property type="molecule type" value="Genomic_DNA"/>
</dbReference>
<dbReference type="RefSeq" id="XP_003675625.1">
    <property type="nucleotide sequence ID" value="XM_003675577.1"/>
</dbReference>
<dbReference type="STRING" id="1064592.G0VCP9"/>
<evidence type="ECO:0000256" key="5">
    <source>
        <dbReference type="ARBA" id="ARBA00023136"/>
    </source>
</evidence>
<dbReference type="InterPro" id="IPR008217">
    <property type="entry name" value="Ccc1_fam"/>
</dbReference>
<dbReference type="GO" id="GO:0012505">
    <property type="term" value="C:endomembrane system"/>
    <property type="evidence" value="ECO:0007669"/>
    <property type="project" value="UniProtKB-SubCell"/>
</dbReference>
<dbReference type="OrthoDB" id="73465at2759"/>
<dbReference type="InParanoid" id="G0VCP9"/>
<comment type="subcellular location">
    <subcellularLocation>
        <location evidence="1">Endomembrane system</location>
        <topology evidence="1">Multi-pass membrane protein</topology>
    </subcellularLocation>
</comment>
<organism evidence="8 9">
    <name type="scientific">Naumovozyma castellii</name>
    <name type="common">Yeast</name>
    <name type="synonym">Saccharomyces castellii</name>
    <dbReference type="NCBI Taxonomy" id="27288"/>
    <lineage>
        <taxon>Eukaryota</taxon>
        <taxon>Fungi</taxon>
        <taxon>Dikarya</taxon>
        <taxon>Ascomycota</taxon>
        <taxon>Saccharomycotina</taxon>
        <taxon>Saccharomycetes</taxon>
        <taxon>Saccharomycetales</taxon>
        <taxon>Saccharomycetaceae</taxon>
        <taxon>Naumovozyma</taxon>
    </lineage>
</organism>
<proteinExistence type="inferred from homology"/>
<comment type="similarity">
    <text evidence="2">Belongs to the CCC1 family.</text>
</comment>
<dbReference type="GO" id="GO:0030026">
    <property type="term" value="P:intracellular manganese ion homeostasis"/>
    <property type="evidence" value="ECO:0007669"/>
    <property type="project" value="InterPro"/>
</dbReference>
<evidence type="ECO:0008006" key="10">
    <source>
        <dbReference type="Google" id="ProtNLM"/>
    </source>
</evidence>
<evidence type="ECO:0000256" key="4">
    <source>
        <dbReference type="ARBA" id="ARBA00022989"/>
    </source>
</evidence>
<evidence type="ECO:0000256" key="6">
    <source>
        <dbReference type="SAM" id="MobiDB-lite"/>
    </source>
</evidence>
<sequence>MSSRSLISNRRESAHSYGSNDIESNISNKQDDTETQTSIINKLFGSIDPRVISDLIIGLSDGLTVPFALTAGLSSLGDAKLVITGGFAELISGSISMGLGGYLGAKSELDYYFAEVKQEKLKFYNDMTLINHEIEDILLDINPDFNEQTIISFIKDLQKDPQSMIDFIIKFGRGLDEPNANRQFISAITIGGGYFMGGLVPLLPYFFVNEVGSGLVLSVIVMVITLFWFGYVKTQLSMGDACTVSRKVKEGFLMVIVGGVAAGAAWFFVKLLN</sequence>
<evidence type="ECO:0000313" key="8">
    <source>
        <dbReference type="EMBL" id="CCC69259.1"/>
    </source>
</evidence>
<evidence type="ECO:0000313" key="9">
    <source>
        <dbReference type="Proteomes" id="UP000001640"/>
    </source>
</evidence>
<dbReference type="PANTHER" id="PTHR31851">
    <property type="entry name" value="FE(2+)/MN(2+) TRANSPORTER PCL1"/>
    <property type="match status" value="1"/>
</dbReference>
<keyword evidence="9" id="KW-1185">Reference proteome</keyword>
<dbReference type="AlphaFoldDB" id="G0VCP9"/>
<dbReference type="KEGG" id="ncs:NCAS_0C02690"/>
<dbReference type="HOGENOM" id="CLU_038957_0_0_1"/>
<evidence type="ECO:0000256" key="7">
    <source>
        <dbReference type="SAM" id="Phobius"/>
    </source>
</evidence>
<protein>
    <recommendedName>
        <fullName evidence="10">Protein CCC1</fullName>
    </recommendedName>
</protein>
<evidence type="ECO:0000256" key="3">
    <source>
        <dbReference type="ARBA" id="ARBA00022692"/>
    </source>
</evidence>
<keyword evidence="4 7" id="KW-1133">Transmembrane helix</keyword>
<feature type="transmembrane region" description="Helical" evidence="7">
    <location>
        <begin position="184"/>
        <end position="207"/>
    </location>
</feature>
<dbReference type="Proteomes" id="UP000001640">
    <property type="component" value="Chromosome 3"/>
</dbReference>
<gene>
    <name evidence="8" type="primary">NCAS0C02690</name>
    <name evidence="8" type="ordered locus">NCAS_0C02690</name>
</gene>
<keyword evidence="5 7" id="KW-0472">Membrane</keyword>
<evidence type="ECO:0000256" key="1">
    <source>
        <dbReference type="ARBA" id="ARBA00004127"/>
    </source>
</evidence>
<feature type="transmembrane region" description="Helical" evidence="7">
    <location>
        <begin position="213"/>
        <end position="231"/>
    </location>
</feature>
<feature type="compositionally biased region" description="Polar residues" evidence="6">
    <location>
        <begin position="16"/>
        <end position="28"/>
    </location>
</feature>
<keyword evidence="3 7" id="KW-0812">Transmembrane</keyword>
<reference key="2">
    <citation type="submission" date="2011-08" db="EMBL/GenBank/DDBJ databases">
        <title>Genome sequence of Naumovozyma castellii.</title>
        <authorList>
            <person name="Gordon J.L."/>
            <person name="Armisen D."/>
            <person name="Proux-Wera E."/>
            <person name="OhEigeartaigh S.S."/>
            <person name="Byrne K.P."/>
            <person name="Wolfe K.H."/>
        </authorList>
    </citation>
    <scope>NUCLEOTIDE SEQUENCE</scope>
    <source>
        <strain>Type strain:CBS 4309</strain>
    </source>
</reference>
<dbReference type="OMA" id="RMHDCEF"/>
<dbReference type="CDD" id="cd02435">
    <property type="entry name" value="CCC1"/>
    <property type="match status" value="1"/>
</dbReference>
<accession>G0VCP9</accession>
<evidence type="ECO:0000256" key="2">
    <source>
        <dbReference type="ARBA" id="ARBA00007049"/>
    </source>
</evidence>
<feature type="region of interest" description="Disordered" evidence="6">
    <location>
        <begin position="1"/>
        <end position="33"/>
    </location>
</feature>
<dbReference type="Pfam" id="PF01988">
    <property type="entry name" value="VIT1"/>
    <property type="match status" value="1"/>
</dbReference>
<reference evidence="8 9" key="1">
    <citation type="journal article" date="2011" name="Proc. Natl. Acad. Sci. U.S.A.">
        <title>Evolutionary erosion of yeast sex chromosomes by mating-type switching accidents.</title>
        <authorList>
            <person name="Gordon J.L."/>
            <person name="Armisen D."/>
            <person name="Proux-Wera E."/>
            <person name="Oheigeartaigh S.S."/>
            <person name="Byrne K.P."/>
            <person name="Wolfe K.H."/>
        </authorList>
    </citation>
    <scope>NUCLEOTIDE SEQUENCE [LARGE SCALE GENOMIC DNA]</scope>
    <source>
        <strain evidence="9">ATCC 76901 / BCRC 22586 / CBS 4309 / NBRC 1992 / NRRL Y-12630</strain>
    </source>
</reference>
<name>G0VCP9_NAUCA</name>
<dbReference type="GeneID" id="96902842"/>
<feature type="transmembrane region" description="Helical" evidence="7">
    <location>
        <begin position="251"/>
        <end position="269"/>
    </location>
</feature>
<dbReference type="eggNOG" id="KOG4473">
    <property type="taxonomic scope" value="Eukaryota"/>
</dbReference>